<dbReference type="InterPro" id="IPR000089">
    <property type="entry name" value="Biotin_lipoyl"/>
</dbReference>
<dbReference type="PRINTS" id="PR00111">
    <property type="entry name" value="ABHYDROLASE"/>
</dbReference>
<dbReference type="InterPro" id="IPR011053">
    <property type="entry name" value="Single_hybrid_motif"/>
</dbReference>
<evidence type="ECO:0000259" key="3">
    <source>
        <dbReference type="PROSITE" id="PS50968"/>
    </source>
</evidence>
<dbReference type="EMBL" id="AJWN02000011">
    <property type="protein sequence ID" value="OEE64041.1"/>
    <property type="molecule type" value="Genomic_DNA"/>
</dbReference>
<dbReference type="GO" id="GO:0016020">
    <property type="term" value="C:membrane"/>
    <property type="evidence" value="ECO:0007669"/>
    <property type="project" value="TreeGrafter"/>
</dbReference>
<dbReference type="GO" id="GO:0046464">
    <property type="term" value="P:acylglycerol catabolic process"/>
    <property type="evidence" value="ECO:0007669"/>
    <property type="project" value="TreeGrafter"/>
</dbReference>
<name>A0A1E5CEW3_9GAMM</name>
<dbReference type="InterPro" id="IPR050266">
    <property type="entry name" value="AB_hydrolase_sf"/>
</dbReference>
<evidence type="ECO:0000256" key="2">
    <source>
        <dbReference type="ARBA" id="ARBA00022823"/>
    </source>
</evidence>
<dbReference type="SUPFAM" id="SSF51230">
    <property type="entry name" value="Single hybrid motif"/>
    <property type="match status" value="1"/>
</dbReference>
<dbReference type="SUPFAM" id="SSF53474">
    <property type="entry name" value="alpha/beta-Hydrolases"/>
    <property type="match status" value="1"/>
</dbReference>
<dbReference type="GO" id="GO:0016740">
    <property type="term" value="F:transferase activity"/>
    <property type="evidence" value="ECO:0007669"/>
    <property type="project" value="UniProtKB-KW"/>
</dbReference>
<comment type="cofactor">
    <cofactor evidence="1">
        <name>(R)-lipoate</name>
        <dbReference type="ChEBI" id="CHEBI:83088"/>
    </cofactor>
</comment>
<dbReference type="Proteomes" id="UP000095039">
    <property type="component" value="Unassembled WGS sequence"/>
</dbReference>
<dbReference type="CDD" id="cd06849">
    <property type="entry name" value="lipoyl_domain"/>
    <property type="match status" value="1"/>
</dbReference>
<reference evidence="4 5" key="1">
    <citation type="journal article" date="2012" name="Science">
        <title>Ecological populations of bacteria act as socially cohesive units of antibiotic production and resistance.</title>
        <authorList>
            <person name="Cordero O.X."/>
            <person name="Wildschutte H."/>
            <person name="Kirkup B."/>
            <person name="Proehl S."/>
            <person name="Ngo L."/>
            <person name="Hussain F."/>
            <person name="Le Roux F."/>
            <person name="Mincer T."/>
            <person name="Polz M.F."/>
        </authorList>
    </citation>
    <scope>NUCLEOTIDE SEQUENCE [LARGE SCALE GENOMIC DNA]</scope>
    <source>
        <strain evidence="4 5">FF-454</strain>
    </source>
</reference>
<dbReference type="PROSITE" id="PS00189">
    <property type="entry name" value="LIPOYL"/>
    <property type="match status" value="1"/>
</dbReference>
<feature type="domain" description="Lipoyl-binding" evidence="3">
    <location>
        <begin position="5"/>
        <end position="80"/>
    </location>
</feature>
<evidence type="ECO:0000313" key="4">
    <source>
        <dbReference type="EMBL" id="OEE64041.1"/>
    </source>
</evidence>
<dbReference type="GO" id="GO:0047372">
    <property type="term" value="F:monoacylglycerol lipase activity"/>
    <property type="evidence" value="ECO:0007669"/>
    <property type="project" value="TreeGrafter"/>
</dbReference>
<comment type="caution">
    <text evidence="4">The sequence shown here is derived from an EMBL/GenBank/DDBJ whole genome shotgun (WGS) entry which is preliminary data.</text>
</comment>
<evidence type="ECO:0000256" key="1">
    <source>
        <dbReference type="ARBA" id="ARBA00001938"/>
    </source>
</evidence>
<dbReference type="InterPro" id="IPR003016">
    <property type="entry name" value="2-oxoA_DH_lipoyl-BS"/>
</dbReference>
<organism evidence="4 5">
    <name type="scientific">Enterovibrio norvegicus FF-454</name>
    <dbReference type="NCBI Taxonomy" id="1185651"/>
    <lineage>
        <taxon>Bacteria</taxon>
        <taxon>Pseudomonadati</taxon>
        <taxon>Pseudomonadota</taxon>
        <taxon>Gammaproteobacteria</taxon>
        <taxon>Vibrionales</taxon>
        <taxon>Vibrionaceae</taxon>
        <taxon>Enterovibrio</taxon>
    </lineage>
</organism>
<dbReference type="InterPro" id="IPR000073">
    <property type="entry name" value="AB_hydrolase_1"/>
</dbReference>
<dbReference type="PROSITE" id="PS50968">
    <property type="entry name" value="BIOTINYL_LIPOYL"/>
    <property type="match status" value="1"/>
</dbReference>
<dbReference type="PANTHER" id="PTHR43798">
    <property type="entry name" value="MONOACYLGLYCEROL LIPASE"/>
    <property type="match status" value="1"/>
</dbReference>
<dbReference type="Gene3D" id="3.40.50.1820">
    <property type="entry name" value="alpha/beta hydrolase"/>
    <property type="match status" value="1"/>
</dbReference>
<dbReference type="Pfam" id="PF00364">
    <property type="entry name" value="Biotin_lipoyl"/>
    <property type="match status" value="1"/>
</dbReference>
<dbReference type="PANTHER" id="PTHR43798:SF5">
    <property type="entry name" value="MONOACYLGLYCEROL LIPASE ABHD6"/>
    <property type="match status" value="1"/>
</dbReference>
<proteinExistence type="predicted"/>
<dbReference type="Pfam" id="PF00561">
    <property type="entry name" value="Abhydrolase_1"/>
    <property type="match status" value="1"/>
</dbReference>
<dbReference type="InterPro" id="IPR029058">
    <property type="entry name" value="AB_hydrolase_fold"/>
</dbReference>
<dbReference type="NCBIfam" id="NF011457">
    <property type="entry name" value="PRK14875.1"/>
    <property type="match status" value="1"/>
</dbReference>
<gene>
    <name evidence="4" type="ORF">A1OK_05930</name>
</gene>
<dbReference type="RefSeq" id="WP_016960649.1">
    <property type="nucleotide sequence ID" value="NZ_AJWN02000011.1"/>
</dbReference>
<dbReference type="AlphaFoldDB" id="A0A1E5CEW3"/>
<sequence>MSSKIVALVMPKWGLSMKEGTLTEWHVNEGDTIEVGQIIMDVETDKIASEVEAPDPGLFRRKVAQEGDVYSVQALLGVLAPEEVSESEIDDYVATFVQPDTNDEDAQEQASAYAFTDTAIGKIRYTYLNQDAEGTPFMLIHGFGGDLDNWLFNIDALSNVAPVIALDLPAHGQSVIPNFALTLADLTQTVVDLLDRLNVPKTHLVGHSMGGFICSEIARQHPEKVQSLTMIASAGLGKTINGDYIQGFIDANNRRELKPVLQLLFADSRLVTRSLVDDVLKYKRLDGVNTALAYLANELFPSHIQQHAASLSLPLPTLVIWGDKDAVIPASDANTLPDAECHVLENAGHMVQMEKANEVNTIILAHSANQ</sequence>
<protein>
    <submittedName>
        <fullName evidence="4">Acetoin dehydrogenase dihydrolipoyllysine-residue acetyltransferase subunit</fullName>
    </submittedName>
</protein>
<evidence type="ECO:0000313" key="5">
    <source>
        <dbReference type="Proteomes" id="UP000095039"/>
    </source>
</evidence>
<keyword evidence="2" id="KW-0450">Lipoyl</keyword>
<accession>A0A1E5CEW3</accession>
<keyword evidence="5" id="KW-1185">Reference proteome</keyword>
<dbReference type="Gene3D" id="2.40.50.100">
    <property type="match status" value="1"/>
</dbReference>